<name>A0A2N0NR53_9GLOM</name>
<dbReference type="AlphaFoldDB" id="A0A2N0NR53"/>
<comment type="caution">
    <text evidence="1">The sequence shown here is derived from an EMBL/GenBank/DDBJ whole genome shotgun (WGS) entry which is preliminary data.</text>
</comment>
<organism evidence="1 2">
    <name type="scientific">Rhizophagus irregularis</name>
    <dbReference type="NCBI Taxonomy" id="588596"/>
    <lineage>
        <taxon>Eukaryota</taxon>
        <taxon>Fungi</taxon>
        <taxon>Fungi incertae sedis</taxon>
        <taxon>Mucoromycota</taxon>
        <taxon>Glomeromycotina</taxon>
        <taxon>Glomeromycetes</taxon>
        <taxon>Glomerales</taxon>
        <taxon>Glomeraceae</taxon>
        <taxon>Rhizophagus</taxon>
    </lineage>
</organism>
<reference evidence="1 2" key="1">
    <citation type="submission" date="2016-04" db="EMBL/GenBank/DDBJ databases">
        <title>Genome analyses suggest a sexual origin of heterokaryosis in a supposedly ancient asexual fungus.</title>
        <authorList>
            <person name="Ropars J."/>
            <person name="Sedzielewska K."/>
            <person name="Noel J."/>
            <person name="Charron P."/>
            <person name="Farinelli L."/>
            <person name="Marton T."/>
            <person name="Kruger M."/>
            <person name="Pelin A."/>
            <person name="Brachmann A."/>
            <person name="Corradi N."/>
        </authorList>
    </citation>
    <scope>NUCLEOTIDE SEQUENCE [LARGE SCALE GENOMIC DNA]</scope>
    <source>
        <strain evidence="1 2">A5</strain>
    </source>
</reference>
<protein>
    <recommendedName>
        <fullName evidence="3">Protein kinase domain-containing protein</fullName>
    </recommendedName>
</protein>
<gene>
    <name evidence="1" type="ORF">RhiirA5_433816</name>
</gene>
<accession>A0A2N0NR53</accession>
<reference evidence="1 2" key="2">
    <citation type="submission" date="2017-09" db="EMBL/GenBank/DDBJ databases">
        <title>Extensive intraspecific genome diversity in a model arbuscular mycorrhizal fungus.</title>
        <authorList>
            <person name="Chen E.C."/>
            <person name="Morin E."/>
            <person name="Beaudet D."/>
            <person name="Noel J."/>
            <person name="Ndikumana S."/>
            <person name="Charron P."/>
            <person name="St-Onge C."/>
            <person name="Giorgi J."/>
            <person name="Grigoriev I.V."/>
            <person name="Roux C."/>
            <person name="Martin F.M."/>
            <person name="Corradi N."/>
        </authorList>
    </citation>
    <scope>NUCLEOTIDE SEQUENCE [LARGE SCALE GENOMIC DNA]</scope>
    <source>
        <strain evidence="1 2">A5</strain>
    </source>
</reference>
<evidence type="ECO:0000313" key="1">
    <source>
        <dbReference type="EMBL" id="PKB97046.1"/>
    </source>
</evidence>
<proteinExistence type="predicted"/>
<sequence>MSRNSNNKNSDTDNKWIQWIKDGISNEYINHHDYSEFQNIKRIGSGAFGN</sequence>
<dbReference type="EMBL" id="LLXJ01003457">
    <property type="protein sequence ID" value="PKB97046.1"/>
    <property type="molecule type" value="Genomic_DNA"/>
</dbReference>
<evidence type="ECO:0000313" key="2">
    <source>
        <dbReference type="Proteomes" id="UP000232722"/>
    </source>
</evidence>
<evidence type="ECO:0008006" key="3">
    <source>
        <dbReference type="Google" id="ProtNLM"/>
    </source>
</evidence>
<feature type="non-terminal residue" evidence="1">
    <location>
        <position position="50"/>
    </location>
</feature>
<dbReference type="Proteomes" id="UP000232722">
    <property type="component" value="Unassembled WGS sequence"/>
</dbReference>